<gene>
    <name evidence="2" type="ORF">ABID47_003112</name>
</gene>
<keyword evidence="2" id="KW-0540">Nuclease</keyword>
<organism evidence="2 3">
    <name type="scientific">Paenibacillus favisporus</name>
    <dbReference type="NCBI Taxonomy" id="221028"/>
    <lineage>
        <taxon>Bacteria</taxon>
        <taxon>Bacillati</taxon>
        <taxon>Bacillota</taxon>
        <taxon>Bacilli</taxon>
        <taxon>Bacillales</taxon>
        <taxon>Paenibacillaceae</taxon>
        <taxon>Paenibacillus</taxon>
    </lineage>
</organism>
<dbReference type="GO" id="GO:0004519">
    <property type="term" value="F:endonuclease activity"/>
    <property type="evidence" value="ECO:0007669"/>
    <property type="project" value="UniProtKB-KW"/>
</dbReference>
<keyword evidence="3" id="KW-1185">Reference proteome</keyword>
<dbReference type="Proteomes" id="UP001549098">
    <property type="component" value="Unassembled WGS sequence"/>
</dbReference>
<sequence>MYNTHLGLDAASRKAQVQEIVNLASTVKGPKLLTGDFNAEPDSPEFQALLASKLFVNSFQGVENAYTFPADEPSETIDYIVTSPEVQHSNPRVIATEASDHRPIAVGVVFKR</sequence>
<keyword evidence="2" id="KW-0255">Endonuclease</keyword>
<dbReference type="Gene3D" id="3.60.10.10">
    <property type="entry name" value="Endonuclease/exonuclease/phosphatase"/>
    <property type="match status" value="1"/>
</dbReference>
<dbReference type="EMBL" id="JBEPLV010000003">
    <property type="protein sequence ID" value="MET3546496.1"/>
    <property type="molecule type" value="Genomic_DNA"/>
</dbReference>
<keyword evidence="2" id="KW-0378">Hydrolase</keyword>
<proteinExistence type="predicted"/>
<evidence type="ECO:0000259" key="1">
    <source>
        <dbReference type="Pfam" id="PF03372"/>
    </source>
</evidence>
<evidence type="ECO:0000313" key="2">
    <source>
        <dbReference type="EMBL" id="MET3546496.1"/>
    </source>
</evidence>
<dbReference type="InterPro" id="IPR005135">
    <property type="entry name" value="Endo/exonuclease/phosphatase"/>
</dbReference>
<dbReference type="InterPro" id="IPR036691">
    <property type="entry name" value="Endo/exonu/phosph_ase_sf"/>
</dbReference>
<evidence type="ECO:0000313" key="3">
    <source>
        <dbReference type="Proteomes" id="UP001549098"/>
    </source>
</evidence>
<dbReference type="GO" id="GO:0016787">
    <property type="term" value="F:hydrolase activity"/>
    <property type="evidence" value="ECO:0007669"/>
    <property type="project" value="UniProtKB-KW"/>
</dbReference>
<feature type="domain" description="Endonuclease/exonuclease/phosphatase" evidence="1">
    <location>
        <begin position="11"/>
        <end position="101"/>
    </location>
</feature>
<name>A0ABV2F407_9BACL</name>
<reference evidence="2 3" key="1">
    <citation type="submission" date="2024-06" db="EMBL/GenBank/DDBJ databases">
        <title>Genomic Encyclopedia of Type Strains, Phase IV (KMG-IV): sequencing the most valuable type-strain genomes for metagenomic binning, comparative biology and taxonomic classification.</title>
        <authorList>
            <person name="Goeker M."/>
        </authorList>
    </citation>
    <scope>NUCLEOTIDE SEQUENCE [LARGE SCALE GENOMIC DNA]</scope>
    <source>
        <strain evidence="2 3">DSM 17253</strain>
    </source>
</reference>
<dbReference type="InterPro" id="IPR051916">
    <property type="entry name" value="GPI-anchor_lipid_remodeler"/>
</dbReference>
<comment type="caution">
    <text evidence="2">The sequence shown here is derived from an EMBL/GenBank/DDBJ whole genome shotgun (WGS) entry which is preliminary data.</text>
</comment>
<dbReference type="SUPFAM" id="SSF56219">
    <property type="entry name" value="DNase I-like"/>
    <property type="match status" value="1"/>
</dbReference>
<dbReference type="PANTHER" id="PTHR14859">
    <property type="entry name" value="CALCOFLUOR WHITE HYPERSENSITIVE PROTEIN PRECURSOR"/>
    <property type="match status" value="1"/>
</dbReference>
<protein>
    <submittedName>
        <fullName evidence="2">Endonuclease/exonuclease/phosphatase family metal-dependent hydrolase</fullName>
    </submittedName>
</protein>
<accession>A0ABV2F407</accession>
<dbReference type="Pfam" id="PF03372">
    <property type="entry name" value="Exo_endo_phos"/>
    <property type="match status" value="1"/>
</dbReference>
<dbReference type="PANTHER" id="PTHR14859:SF15">
    <property type="entry name" value="ENDONUCLEASE_EXONUCLEASE_PHOSPHATASE DOMAIN-CONTAINING PROTEIN"/>
    <property type="match status" value="1"/>
</dbReference>